<protein>
    <submittedName>
        <fullName evidence="1">Uncharacterized protein</fullName>
    </submittedName>
</protein>
<sequence>MTSPFWTVNQFDAAACITLTEINRKMQQVFEQTDRLPKSWSYNGHSTIDAELGCPHVDWDTSITNGVKLKTPIVSGSYTHYTIDFTSGSTNSVPETIPLTGMTIDIETDMGKTSIPGSYMLTLEALDNLHNNQGLSDDHYKRLQTIVNLYYQNENTFWAACKNAFVSYYKYEITKAADLGRDAQTNQTLGYELTQAKIDNLNSAGTLPTDQYNALKTLIGNKYVDEKTFWDACVKAFTDNSIDTDEHHSEIIAAANLQTVDTAFTVESLYANMESPHAIHDMGTGYMLDNVALGAPGTLNLSEPILSALRTGVDGDRHQILGHTYGDEASFWTACTQAMTTAGIGQNEQNNAKQAIVNVAQVYKISSEDLGLHGKLAQAGVNGNLREALLELLGQSYSNEASFWAAAEKAHEGSIGEDEQTKIKSVVTKYILSAAATGMPSRLTTHKNDAHDPYEPVSNAILDALKQLRNQPYADESSFWQACEEAIKEYAHIEPQDIKPAYKQTILADGQAIVSTIDGDNKVALSANLKAIYTDPSYKNNYVFGLAKIPHVQSTVGPFAPRNLRFSRWPLSYADGADTTKGSLNWNLMTSGDPNTIPDLPPVTGNAGVFDSDPIPDGAVGAIYLSFEKIIMDVILPQAFKSMGLDGSKWSADADHCYAATNTDVALNIQNLDRITGGTFTHDKTKIYPDVANHRIKVDFQIEDVTFDKEAGDIVKNILGGLVGLVLAGVAGNPKYRITWSGYFTFSLDAQQELSLSYTNDTPNVEVMDYQLAWRIVDDIISLGINEARWHDNLRDIESDAQNYVKTQSPKTLSEIKAAIQLPGGAVFDFDSVDVTNLGVRAHLKYQDQYDLAGSSQA</sequence>
<dbReference type="RefSeq" id="WP_226587760.1">
    <property type="nucleotide sequence ID" value="NZ_BLAY01000122.1"/>
</dbReference>
<comment type="caution">
    <text evidence="1">The sequence shown here is derived from an EMBL/GenBank/DDBJ whole genome shotgun (WGS) entry which is preliminary data.</text>
</comment>
<evidence type="ECO:0000313" key="2">
    <source>
        <dbReference type="Proteomes" id="UP001050975"/>
    </source>
</evidence>
<evidence type="ECO:0000313" key="1">
    <source>
        <dbReference type="EMBL" id="GET41444.1"/>
    </source>
</evidence>
<organism evidence="1 2">
    <name type="scientific">Microseira wollei NIES-4236</name>
    <dbReference type="NCBI Taxonomy" id="2530354"/>
    <lineage>
        <taxon>Bacteria</taxon>
        <taxon>Bacillati</taxon>
        <taxon>Cyanobacteriota</taxon>
        <taxon>Cyanophyceae</taxon>
        <taxon>Oscillatoriophycideae</taxon>
        <taxon>Aerosakkonematales</taxon>
        <taxon>Aerosakkonemataceae</taxon>
        <taxon>Microseira</taxon>
    </lineage>
</organism>
<reference evidence="1" key="1">
    <citation type="submission" date="2019-10" db="EMBL/GenBank/DDBJ databases">
        <title>Draft genome sequece of Microseira wollei NIES-4236.</title>
        <authorList>
            <person name="Yamaguchi H."/>
            <person name="Suzuki S."/>
            <person name="Kawachi M."/>
        </authorList>
    </citation>
    <scope>NUCLEOTIDE SEQUENCE</scope>
    <source>
        <strain evidence="1">NIES-4236</strain>
    </source>
</reference>
<name>A0AAV3XLC0_9CYAN</name>
<accession>A0AAV3XLC0</accession>
<dbReference type="Proteomes" id="UP001050975">
    <property type="component" value="Unassembled WGS sequence"/>
</dbReference>
<dbReference type="AlphaFoldDB" id="A0AAV3XLC0"/>
<keyword evidence="2" id="KW-1185">Reference proteome</keyword>
<dbReference type="EMBL" id="BLAY01000122">
    <property type="protein sequence ID" value="GET41444.1"/>
    <property type="molecule type" value="Genomic_DNA"/>
</dbReference>
<proteinExistence type="predicted"/>
<gene>
    <name evidence="1" type="ORF">MiSe_62560</name>
</gene>